<evidence type="ECO:0000313" key="2">
    <source>
        <dbReference type="EMBL" id="PDQ20091.1"/>
    </source>
</evidence>
<proteinExistence type="predicted"/>
<name>A0A2A6FEP3_9HYPH</name>
<accession>A0A2A6FEP3</accession>
<dbReference type="EMBL" id="NWQG01000097">
    <property type="protein sequence ID" value="PDQ20091.1"/>
    <property type="molecule type" value="Genomic_DNA"/>
</dbReference>
<evidence type="ECO:0000256" key="1">
    <source>
        <dbReference type="SAM" id="MobiDB-lite"/>
    </source>
</evidence>
<dbReference type="AlphaFoldDB" id="A0A2A6FEP3"/>
<organism evidence="2 3">
    <name type="scientific">Mesorhizobium sanjuanii</name>
    <dbReference type="NCBI Taxonomy" id="2037900"/>
    <lineage>
        <taxon>Bacteria</taxon>
        <taxon>Pseudomonadati</taxon>
        <taxon>Pseudomonadota</taxon>
        <taxon>Alphaproteobacteria</taxon>
        <taxon>Hyphomicrobiales</taxon>
        <taxon>Phyllobacteriaceae</taxon>
        <taxon>Mesorhizobium</taxon>
    </lineage>
</organism>
<comment type="caution">
    <text evidence="2">The sequence shown here is derived from an EMBL/GenBank/DDBJ whole genome shotgun (WGS) entry which is preliminary data.</text>
</comment>
<gene>
    <name evidence="2" type="ORF">CN311_16120</name>
</gene>
<sequence>MTDKTEKVRVLKTQAALLSWLQSLPYRPKSESLKIVRPQKKKDDAGSPDLLLPSQPDKKYIERAIELFKITPKPGEGYVVESTPKLAQEFGVRFKLRIAGPPHINNST</sequence>
<feature type="region of interest" description="Disordered" evidence="1">
    <location>
        <begin position="32"/>
        <end position="54"/>
    </location>
</feature>
<dbReference type="Proteomes" id="UP000219182">
    <property type="component" value="Unassembled WGS sequence"/>
</dbReference>
<evidence type="ECO:0000313" key="3">
    <source>
        <dbReference type="Proteomes" id="UP000219182"/>
    </source>
</evidence>
<keyword evidence="3" id="KW-1185">Reference proteome</keyword>
<reference evidence="2 3" key="1">
    <citation type="submission" date="2017-09" db="EMBL/GenBank/DDBJ databases">
        <title>Mesorhizobum sanjuanii sp. nov. isolated from nodules of Lotus tenuis in saline-alkaline lowlands of Flooding Pampa.</title>
        <authorList>
            <person name="Sannazzaro A.I."/>
            <person name="Torres Tejerizo G.A."/>
            <person name="Fontana F."/>
            <person name="Cumpa Velazquez L.M."/>
            <person name="Hansen L."/>
            <person name="Pistorio M."/>
            <person name="Estrella M.J."/>
        </authorList>
    </citation>
    <scope>NUCLEOTIDE SEQUENCE [LARGE SCALE GENOMIC DNA]</scope>
    <source>
        <strain evidence="2 3">BSA136</strain>
    </source>
</reference>
<protein>
    <submittedName>
        <fullName evidence="2">Uncharacterized protein</fullName>
    </submittedName>
</protein>
<dbReference type="RefSeq" id="WP_097574762.1">
    <property type="nucleotide sequence ID" value="NZ_NWQG01000097.1"/>
</dbReference>